<dbReference type="PIRSF" id="PIRSF015415">
    <property type="entry name" value="COG8"/>
    <property type="match status" value="1"/>
</dbReference>
<comment type="similarity">
    <text evidence="2 9">Belongs to the COG8 family.</text>
</comment>
<organism evidence="11 12">
    <name type="scientific">Eptatretus burgeri</name>
    <name type="common">Inshore hagfish</name>
    <dbReference type="NCBI Taxonomy" id="7764"/>
    <lineage>
        <taxon>Eukaryota</taxon>
        <taxon>Metazoa</taxon>
        <taxon>Chordata</taxon>
        <taxon>Craniata</taxon>
        <taxon>Vertebrata</taxon>
        <taxon>Cyclostomata</taxon>
        <taxon>Myxini</taxon>
        <taxon>Myxiniformes</taxon>
        <taxon>Myxinidae</taxon>
        <taxon>Eptatretinae</taxon>
        <taxon>Eptatretus</taxon>
    </lineage>
</organism>
<dbReference type="Proteomes" id="UP000694388">
    <property type="component" value="Unplaced"/>
</dbReference>
<reference evidence="11" key="1">
    <citation type="submission" date="2025-08" db="UniProtKB">
        <authorList>
            <consortium name="Ensembl"/>
        </authorList>
    </citation>
    <scope>IDENTIFICATION</scope>
</reference>
<evidence type="ECO:0000256" key="3">
    <source>
        <dbReference type="ARBA" id="ARBA00020983"/>
    </source>
</evidence>
<dbReference type="Pfam" id="PF04124">
    <property type="entry name" value="Dor1"/>
    <property type="match status" value="1"/>
</dbReference>
<dbReference type="InterPro" id="IPR007255">
    <property type="entry name" value="COG8"/>
</dbReference>
<dbReference type="InterPro" id="IPR016159">
    <property type="entry name" value="Cullin_repeat-like_dom_sf"/>
</dbReference>
<evidence type="ECO:0000313" key="11">
    <source>
        <dbReference type="Ensembl" id="ENSEBUP00000005218.1"/>
    </source>
</evidence>
<dbReference type="PANTHER" id="PTHR21311">
    <property type="entry name" value="CONSERVED OLIGOMERIC GOLGI COMPLEX COMPONENT 8"/>
    <property type="match status" value="1"/>
</dbReference>
<evidence type="ECO:0000256" key="2">
    <source>
        <dbReference type="ARBA" id="ARBA00006419"/>
    </source>
</evidence>
<evidence type="ECO:0000256" key="9">
    <source>
        <dbReference type="PIRNR" id="PIRNR015415"/>
    </source>
</evidence>
<dbReference type="GO" id="GO:0015031">
    <property type="term" value="P:protein transport"/>
    <property type="evidence" value="ECO:0007669"/>
    <property type="project" value="UniProtKB-UniRule"/>
</dbReference>
<dbReference type="GeneTree" id="ENSGT00390000015893"/>
<keyword evidence="7 9" id="KW-0472">Membrane</keyword>
<evidence type="ECO:0000256" key="8">
    <source>
        <dbReference type="ARBA" id="ARBA00031347"/>
    </source>
</evidence>
<feature type="compositionally biased region" description="Basic and acidic residues" evidence="10">
    <location>
        <begin position="575"/>
        <end position="596"/>
    </location>
</feature>
<dbReference type="OMA" id="QRCIHGV"/>
<keyword evidence="6 9" id="KW-0333">Golgi apparatus</keyword>
<evidence type="ECO:0000256" key="6">
    <source>
        <dbReference type="ARBA" id="ARBA00023034"/>
    </source>
</evidence>
<dbReference type="AlphaFoldDB" id="A0A8C4NFI6"/>
<dbReference type="SUPFAM" id="SSF74788">
    <property type="entry name" value="Cullin repeat-like"/>
    <property type="match status" value="1"/>
</dbReference>
<sequence length="630" mass="69588">MADVNVDVGSESQSSNAGDLLDSLRAAFPSESCFQNPACAWYVSELAAHGLDRLRGEPARLAAESAKTAMHTRDIAGQHYRTFIRAAECSAGVLQDFVLVERRLEAVLDALPALAGRCDDLASQGEQLCRGRRVNSLALARHTHLLEVLEIPQLMHTCVRNGYYDEALELIGYVKRLERKHSSVPVIQGIVADVRASSQLLLSQLLHQLRGPVTLPACLRVVSYLRRLDALRDTELRLKFLQVRDAWLEAMLSAIPRDDPHQHLVKSIEACRVHLFDIVTQYRAVFADDEAVDGAQATAVFHSWMSRRVLCFLSVLEAGLWENGSRNSGGARPDSLLEQCMYFGLSLGRIGGDFRALLAPMFQRLAYEAFDKATAWALESFIDDMHGFTLLSIPTGLGHMGDVQPDVGETKATPPMTLQPPLKLIDFPPLACFVNGLLTAFNDLRLCCPIALAHDVSVCVQQLLEKVTFTIVDFHRSEAPTFSRAEEDLFTRFCSTYVQQLLPFLNRCLQALFPPSQLAQALGVPLTRLPHYTCLGCLDIPVLLSPISEFLPPKGTEVPTSPDLETPPSISPHTSEQESDREDSNPISLREADESNHVLAGNSEHPRLALESESLADVNVVEDEVIDDAR</sequence>
<evidence type="ECO:0000313" key="12">
    <source>
        <dbReference type="Proteomes" id="UP000694388"/>
    </source>
</evidence>
<evidence type="ECO:0000256" key="5">
    <source>
        <dbReference type="ARBA" id="ARBA00022927"/>
    </source>
</evidence>
<evidence type="ECO:0000256" key="1">
    <source>
        <dbReference type="ARBA" id="ARBA00004395"/>
    </source>
</evidence>
<evidence type="ECO:0000256" key="4">
    <source>
        <dbReference type="ARBA" id="ARBA00022448"/>
    </source>
</evidence>
<feature type="compositionally biased region" description="Acidic residues" evidence="10">
    <location>
        <begin position="620"/>
        <end position="630"/>
    </location>
</feature>
<dbReference type="GO" id="GO:0006891">
    <property type="term" value="P:intra-Golgi vesicle-mediated transport"/>
    <property type="evidence" value="ECO:0007669"/>
    <property type="project" value="TreeGrafter"/>
</dbReference>
<name>A0A8C4NFI6_EPTBU</name>
<evidence type="ECO:0000256" key="7">
    <source>
        <dbReference type="ARBA" id="ARBA00023136"/>
    </source>
</evidence>
<proteinExistence type="inferred from homology"/>
<dbReference type="GO" id="GO:0000139">
    <property type="term" value="C:Golgi membrane"/>
    <property type="evidence" value="ECO:0007669"/>
    <property type="project" value="UniProtKB-SubCell"/>
</dbReference>
<dbReference type="GO" id="GO:0017119">
    <property type="term" value="C:Golgi transport complex"/>
    <property type="evidence" value="ECO:0007669"/>
    <property type="project" value="UniProtKB-UniRule"/>
</dbReference>
<keyword evidence="5 9" id="KW-0653">Protein transport</keyword>
<feature type="region of interest" description="Disordered" evidence="10">
    <location>
        <begin position="554"/>
        <end position="630"/>
    </location>
</feature>
<dbReference type="InterPro" id="IPR016632">
    <property type="entry name" value="COG8_Metazoal_Plant"/>
</dbReference>
<reference evidence="11" key="2">
    <citation type="submission" date="2025-09" db="UniProtKB">
        <authorList>
            <consortium name="Ensembl"/>
        </authorList>
    </citation>
    <scope>IDENTIFICATION</scope>
</reference>
<keyword evidence="4 9" id="KW-0813">Transport</keyword>
<accession>A0A8C4NFI6</accession>
<protein>
    <recommendedName>
        <fullName evidence="3 9">Conserved oligomeric Golgi complex subunit 8</fullName>
        <shortName evidence="9">COG complex subunit 8</shortName>
    </recommendedName>
    <alternativeName>
        <fullName evidence="8 9">Component of oligomeric Golgi complex 8</fullName>
    </alternativeName>
</protein>
<keyword evidence="12" id="KW-1185">Reference proteome</keyword>
<dbReference type="Ensembl" id="ENSEBUT00000005656.1">
    <property type="protein sequence ID" value="ENSEBUP00000005218.1"/>
    <property type="gene ID" value="ENSEBUG00000003577.1"/>
</dbReference>
<dbReference type="PANTHER" id="PTHR21311:SF0">
    <property type="entry name" value="CONSERVED OLIGOMERIC GOLGI COMPLEX SUBUNIT 8"/>
    <property type="match status" value="1"/>
</dbReference>
<comment type="subcellular location">
    <subcellularLocation>
        <location evidence="1 9">Golgi apparatus membrane</location>
        <topology evidence="1 9">Peripheral membrane protein</topology>
    </subcellularLocation>
</comment>
<evidence type="ECO:0000256" key="10">
    <source>
        <dbReference type="SAM" id="MobiDB-lite"/>
    </source>
</evidence>
<comment type="subunit">
    <text evidence="9">Component of the conserved oligomeric Golgi complex which is composed of eight different subunits and is required for normal Golgi morphology and localization.</text>
</comment>